<evidence type="ECO:0000256" key="6">
    <source>
        <dbReference type="ARBA" id="ARBA00022840"/>
    </source>
</evidence>
<protein>
    <recommendedName>
        <fullName evidence="2">H(+)-transporting two-sector ATPase</fullName>
        <ecNumber evidence="2">7.1.2.2</ecNumber>
    </recommendedName>
</protein>
<evidence type="ECO:0000256" key="3">
    <source>
        <dbReference type="ARBA" id="ARBA00022448"/>
    </source>
</evidence>
<comment type="similarity">
    <text evidence="1">Belongs to the ATPase alpha/beta chains family.</text>
</comment>
<dbReference type="InterPro" id="IPR004100">
    <property type="entry name" value="ATPase_F1/V1/A1_a/bsu_N"/>
</dbReference>
<evidence type="ECO:0000256" key="8">
    <source>
        <dbReference type="ARBA" id="ARBA00023065"/>
    </source>
</evidence>
<dbReference type="CDD" id="cd18119">
    <property type="entry name" value="ATP-synt_V_A-type_alpha_N"/>
    <property type="match status" value="1"/>
</dbReference>
<reference evidence="12 13" key="1">
    <citation type="submission" date="2017-07" db="EMBL/GenBank/DDBJ databases">
        <authorList>
            <person name="Talla V."/>
            <person name="Backstrom N."/>
        </authorList>
    </citation>
    <scope>NUCLEOTIDE SEQUENCE [LARGE SCALE GENOMIC DNA]</scope>
</reference>
<evidence type="ECO:0000313" key="13">
    <source>
        <dbReference type="Proteomes" id="UP000324832"/>
    </source>
</evidence>
<dbReference type="InterPro" id="IPR022878">
    <property type="entry name" value="V-ATPase_asu"/>
</dbReference>
<dbReference type="GO" id="GO:0046961">
    <property type="term" value="F:proton-transporting ATPase activity, rotational mechanism"/>
    <property type="evidence" value="ECO:0007669"/>
    <property type="project" value="InterPro"/>
</dbReference>
<name>A0A5E4PTM4_9NEOP</name>
<dbReference type="Gene3D" id="3.40.50.300">
    <property type="entry name" value="P-loop containing nucleotide triphosphate hydrolases"/>
    <property type="match status" value="1"/>
</dbReference>
<dbReference type="InterPro" id="IPR000194">
    <property type="entry name" value="ATPase_F1/V1/A1_a/bsu_nucl-bd"/>
</dbReference>
<feature type="domain" description="ATPase F1/V1/A1 complex alpha/beta subunit N-terminal" evidence="10">
    <location>
        <begin position="19"/>
        <end position="81"/>
    </location>
</feature>
<dbReference type="PANTHER" id="PTHR43607:SF1">
    <property type="entry name" value="H(+)-TRANSPORTING TWO-SECTOR ATPASE"/>
    <property type="match status" value="1"/>
</dbReference>
<dbReference type="InterPro" id="IPR027417">
    <property type="entry name" value="P-loop_NTPase"/>
</dbReference>
<dbReference type="Pfam" id="PF00006">
    <property type="entry name" value="ATP-synt_ab"/>
    <property type="match status" value="1"/>
</dbReference>
<evidence type="ECO:0000256" key="7">
    <source>
        <dbReference type="ARBA" id="ARBA00022967"/>
    </source>
</evidence>
<dbReference type="AlphaFoldDB" id="A0A5E4PTM4"/>
<evidence type="ECO:0000313" key="12">
    <source>
        <dbReference type="EMBL" id="VVC88746.1"/>
    </source>
</evidence>
<dbReference type="InterPro" id="IPR036121">
    <property type="entry name" value="ATPase_F1/V1/A1_a/bsu_N_sf"/>
</dbReference>
<organism evidence="12 13">
    <name type="scientific">Leptidea sinapis</name>
    <dbReference type="NCBI Taxonomy" id="189913"/>
    <lineage>
        <taxon>Eukaryota</taxon>
        <taxon>Metazoa</taxon>
        <taxon>Ecdysozoa</taxon>
        <taxon>Arthropoda</taxon>
        <taxon>Hexapoda</taxon>
        <taxon>Insecta</taxon>
        <taxon>Pterygota</taxon>
        <taxon>Neoptera</taxon>
        <taxon>Endopterygota</taxon>
        <taxon>Lepidoptera</taxon>
        <taxon>Glossata</taxon>
        <taxon>Ditrysia</taxon>
        <taxon>Papilionoidea</taxon>
        <taxon>Pieridae</taxon>
        <taxon>Dismorphiinae</taxon>
        <taxon>Leptidea</taxon>
    </lineage>
</organism>
<dbReference type="FunFam" id="2.40.30.20:FF:000002">
    <property type="entry name" value="V-type proton ATPase catalytic subunit A"/>
    <property type="match status" value="1"/>
</dbReference>
<dbReference type="EMBL" id="FZQP02000382">
    <property type="protein sequence ID" value="VVC88746.1"/>
    <property type="molecule type" value="Genomic_DNA"/>
</dbReference>
<feature type="domain" description="ATPase F1/V1/A1 complex alpha/beta subunit nucleotide-binding" evidence="9">
    <location>
        <begin position="214"/>
        <end position="263"/>
    </location>
</feature>
<keyword evidence="8" id="KW-0406">Ion transport</keyword>
<dbReference type="InterPro" id="IPR023366">
    <property type="entry name" value="ATP_synth_asu-like_sf"/>
</dbReference>
<accession>A0A5E4PTM4</accession>
<keyword evidence="5" id="KW-0375">Hydrogen ion transport</keyword>
<dbReference type="GO" id="GO:0046034">
    <property type="term" value="P:ATP metabolic process"/>
    <property type="evidence" value="ECO:0007669"/>
    <property type="project" value="InterPro"/>
</dbReference>
<feature type="domain" description="ATPsynthase alpha/beta subunit barrel-sandwich" evidence="11">
    <location>
        <begin position="122"/>
        <end position="196"/>
    </location>
</feature>
<dbReference type="Gene3D" id="2.40.50.100">
    <property type="match status" value="1"/>
</dbReference>
<keyword evidence="3" id="KW-0813">Transport</keyword>
<dbReference type="GO" id="GO:0005524">
    <property type="term" value="F:ATP binding"/>
    <property type="evidence" value="ECO:0007669"/>
    <property type="project" value="UniProtKB-KW"/>
</dbReference>
<evidence type="ECO:0000256" key="5">
    <source>
        <dbReference type="ARBA" id="ARBA00022781"/>
    </source>
</evidence>
<dbReference type="Proteomes" id="UP000324832">
    <property type="component" value="Unassembled WGS sequence"/>
</dbReference>
<keyword evidence="7" id="KW-1278">Translocase</keyword>
<proteinExistence type="inferred from homology"/>
<evidence type="ECO:0000259" key="11">
    <source>
        <dbReference type="Pfam" id="PF16886"/>
    </source>
</evidence>
<dbReference type="Pfam" id="PF16886">
    <property type="entry name" value="ATP-synt_ab_Xtn"/>
    <property type="match status" value="1"/>
</dbReference>
<keyword evidence="4" id="KW-0547">Nucleotide-binding</keyword>
<evidence type="ECO:0000256" key="4">
    <source>
        <dbReference type="ARBA" id="ARBA00022741"/>
    </source>
</evidence>
<dbReference type="SUPFAM" id="SSF50615">
    <property type="entry name" value="N-terminal domain of alpha and beta subunits of F1 ATP synthase"/>
    <property type="match status" value="1"/>
</dbReference>
<gene>
    <name evidence="12" type="ORF">LSINAPIS_LOCUS2036</name>
</gene>
<dbReference type="EC" id="7.1.2.2" evidence="2"/>
<evidence type="ECO:0000259" key="9">
    <source>
        <dbReference type="Pfam" id="PF00006"/>
    </source>
</evidence>
<dbReference type="SUPFAM" id="SSF52540">
    <property type="entry name" value="P-loop containing nucleoside triphosphate hydrolases"/>
    <property type="match status" value="1"/>
</dbReference>
<evidence type="ECO:0000259" key="10">
    <source>
        <dbReference type="Pfam" id="PF02874"/>
    </source>
</evidence>
<dbReference type="InterPro" id="IPR031686">
    <property type="entry name" value="ATP-synth_a_Xtn"/>
</dbReference>
<dbReference type="PANTHER" id="PTHR43607">
    <property type="entry name" value="V-TYPE PROTON ATPASE CATALYTIC SUBUNIT A"/>
    <property type="match status" value="1"/>
</dbReference>
<dbReference type="Gene3D" id="2.40.30.20">
    <property type="match status" value="1"/>
</dbReference>
<dbReference type="GO" id="GO:0005765">
    <property type="term" value="C:lysosomal membrane"/>
    <property type="evidence" value="ECO:0007669"/>
    <property type="project" value="TreeGrafter"/>
</dbReference>
<keyword evidence="13" id="KW-1185">Reference proteome</keyword>
<keyword evidence="6" id="KW-0067">ATP-binding</keyword>
<sequence length="267" mass="28979">MSALKTISNEEREEMFGYVFAVSGPVVTAEKMSGSAMYELVRVGYNELVGEIIRLEGDMATIQVYEETSGVTVGDPVLRTGKPLSVELGPGILGSIFDGIQRPLKDINELTQSIYIPKGVNVPCLARGVDWEFNPLNVKVGSHITGGDLYGIVHENTLVKHKMLMPPKARGTDKVLETEFDGEKSSFSMLQVWPVRQPRPVTEKLPANHPLLTGQRVLDSLFPCVQGGTTAIPGAFGCGKTVISQALSKYSNSDVMRCLKYCGTSPS</sequence>
<evidence type="ECO:0000256" key="2">
    <source>
        <dbReference type="ARBA" id="ARBA00012473"/>
    </source>
</evidence>
<dbReference type="Pfam" id="PF02874">
    <property type="entry name" value="ATP-synt_ab_N"/>
    <property type="match status" value="1"/>
</dbReference>
<evidence type="ECO:0000256" key="1">
    <source>
        <dbReference type="ARBA" id="ARBA00008936"/>
    </source>
</evidence>